<dbReference type="Proteomes" id="UP000011922">
    <property type="component" value="Unassembled WGS sequence"/>
</dbReference>
<comment type="caution">
    <text evidence="2">The sequence shown here is derived from an EMBL/GenBank/DDBJ whole genome shotgun (WGS) entry which is preliminary data.</text>
</comment>
<reference evidence="2 3" key="1">
    <citation type="journal article" date="2013" name="Genome Announc.">
        <title>Draft Genome Sequence for Desulfovibrio africanus Strain PCS.</title>
        <authorList>
            <person name="Brown S.D."/>
            <person name="Utturkar S.M."/>
            <person name="Arkin A.P."/>
            <person name="Deutschbauer A.M."/>
            <person name="Elias D.A."/>
            <person name="Hazen T.C."/>
            <person name="Chakraborty R."/>
        </authorList>
    </citation>
    <scope>NUCLEOTIDE SEQUENCE [LARGE SCALE GENOMIC DNA]</scope>
    <source>
        <strain evidence="2 3">PCS</strain>
    </source>
</reference>
<proteinExistence type="predicted"/>
<dbReference type="GO" id="GO:0051920">
    <property type="term" value="F:peroxiredoxin activity"/>
    <property type="evidence" value="ECO:0007669"/>
    <property type="project" value="InterPro"/>
</dbReference>
<dbReference type="Gene3D" id="1.20.1290.10">
    <property type="entry name" value="AhpD-like"/>
    <property type="match status" value="1"/>
</dbReference>
<accession>M5Q307</accession>
<gene>
    <name evidence="2" type="ORF">PCS_01256</name>
</gene>
<dbReference type="EMBL" id="AOSV01000012">
    <property type="protein sequence ID" value="EMG37863.1"/>
    <property type="molecule type" value="Genomic_DNA"/>
</dbReference>
<dbReference type="InterPro" id="IPR003779">
    <property type="entry name" value="CMD-like"/>
</dbReference>
<evidence type="ECO:0000313" key="3">
    <source>
        <dbReference type="Proteomes" id="UP000011922"/>
    </source>
</evidence>
<dbReference type="PANTHER" id="PTHR33570:SF10">
    <property type="entry name" value="GAMMA-CARBOXYMUCONOLACTONE DECARBOXYLASE"/>
    <property type="match status" value="1"/>
</dbReference>
<organism evidence="2 3">
    <name type="scientific">Desulfocurvibacter africanus PCS</name>
    <dbReference type="NCBI Taxonomy" id="1262666"/>
    <lineage>
        <taxon>Bacteria</taxon>
        <taxon>Pseudomonadati</taxon>
        <taxon>Thermodesulfobacteriota</taxon>
        <taxon>Desulfovibrionia</taxon>
        <taxon>Desulfovibrionales</taxon>
        <taxon>Desulfovibrionaceae</taxon>
        <taxon>Desulfocurvibacter</taxon>
    </lineage>
</organism>
<dbReference type="Pfam" id="PF02627">
    <property type="entry name" value="CMD"/>
    <property type="match status" value="1"/>
</dbReference>
<protein>
    <recommendedName>
        <fullName evidence="1">Carboxymuconolactone decarboxylase-like domain-containing protein</fullName>
    </recommendedName>
</protein>
<sequence length="135" mass="14329">MDTQRYTRGLSKLREVDGRAGEEVMAALEPVCPDLARYVVEFGFGDIYSRPGLSLREREIATVAALSALGYALPQLKVHVRAALNVGITPAEIMEVIIQMAAYAGFPATINAALAAGEVLADAGLLPTGEEEKPA</sequence>
<evidence type="ECO:0000259" key="1">
    <source>
        <dbReference type="Pfam" id="PF02627"/>
    </source>
</evidence>
<evidence type="ECO:0000313" key="2">
    <source>
        <dbReference type="EMBL" id="EMG37863.1"/>
    </source>
</evidence>
<name>M5Q307_DESAF</name>
<dbReference type="AlphaFoldDB" id="M5Q307"/>
<dbReference type="PATRIC" id="fig|1262666.3.peg.1276"/>
<dbReference type="InterPro" id="IPR029032">
    <property type="entry name" value="AhpD-like"/>
</dbReference>
<dbReference type="SUPFAM" id="SSF69118">
    <property type="entry name" value="AhpD-like"/>
    <property type="match status" value="1"/>
</dbReference>
<dbReference type="InterPro" id="IPR052512">
    <property type="entry name" value="4CMD/NDH-1_regulator"/>
</dbReference>
<feature type="domain" description="Carboxymuconolactone decarboxylase-like" evidence="1">
    <location>
        <begin position="33"/>
        <end position="116"/>
    </location>
</feature>
<dbReference type="RefSeq" id="WP_005985202.1">
    <property type="nucleotide sequence ID" value="NZ_AOSV01000012.1"/>
</dbReference>
<dbReference type="PANTHER" id="PTHR33570">
    <property type="entry name" value="4-CARBOXYMUCONOLACTONE DECARBOXYLASE FAMILY PROTEIN"/>
    <property type="match status" value="1"/>
</dbReference>
<dbReference type="OrthoDB" id="9793083at2"/>